<comment type="caution">
    <text evidence="2">The sequence shown here is derived from an EMBL/GenBank/DDBJ whole genome shotgun (WGS) entry which is preliminary data.</text>
</comment>
<dbReference type="EMBL" id="PGCI01000244">
    <property type="protein sequence ID" value="PLW32381.1"/>
    <property type="molecule type" value="Genomic_DNA"/>
</dbReference>
<dbReference type="EMBL" id="PGCI01000706">
    <property type="protein sequence ID" value="PLW19973.1"/>
    <property type="molecule type" value="Genomic_DNA"/>
</dbReference>
<gene>
    <name evidence="2" type="ORF">PCASD_14342</name>
    <name evidence="1" type="ORF">PCASD_17718</name>
</gene>
<dbReference type="Proteomes" id="UP000235392">
    <property type="component" value="Unassembled WGS sequence"/>
</dbReference>
<name>A0A2N5U3S0_9BASI</name>
<evidence type="ECO:0000313" key="2">
    <source>
        <dbReference type="EMBL" id="PLW32381.1"/>
    </source>
</evidence>
<proteinExistence type="predicted"/>
<reference evidence="2 3" key="1">
    <citation type="submission" date="2017-11" db="EMBL/GenBank/DDBJ databases">
        <title>De novo assembly and phasing of dikaryotic genomes from two isolates of Puccinia coronata f. sp. avenae, the causal agent of oat crown rust.</title>
        <authorList>
            <person name="Miller M.E."/>
            <person name="Zhang Y."/>
            <person name="Omidvar V."/>
            <person name="Sperschneider J."/>
            <person name="Schwessinger B."/>
            <person name="Raley C."/>
            <person name="Palmer J.M."/>
            <person name="Garnica D."/>
            <person name="Upadhyaya N."/>
            <person name="Rathjen J."/>
            <person name="Taylor J.M."/>
            <person name="Park R.F."/>
            <person name="Dodds P.N."/>
            <person name="Hirsch C.D."/>
            <person name="Kianian S.F."/>
            <person name="Figueroa M."/>
        </authorList>
    </citation>
    <scope>NUCLEOTIDE SEQUENCE [LARGE SCALE GENOMIC DNA]</scope>
    <source>
        <strain evidence="2">12SD80</strain>
    </source>
</reference>
<protein>
    <submittedName>
        <fullName evidence="2">Uncharacterized protein</fullName>
    </submittedName>
</protein>
<organism evidence="2 3">
    <name type="scientific">Puccinia coronata f. sp. avenae</name>
    <dbReference type="NCBI Taxonomy" id="200324"/>
    <lineage>
        <taxon>Eukaryota</taxon>
        <taxon>Fungi</taxon>
        <taxon>Dikarya</taxon>
        <taxon>Basidiomycota</taxon>
        <taxon>Pucciniomycotina</taxon>
        <taxon>Pucciniomycetes</taxon>
        <taxon>Pucciniales</taxon>
        <taxon>Pucciniaceae</taxon>
        <taxon>Puccinia</taxon>
    </lineage>
</organism>
<sequence length="119" mass="13166">MIPRFSHHRCADQPGPPNLVAPTFASCLKPIVANIGRMDPATHQPICRRGGPCYLPQTSELQTPLHQRLASALSPIIHPARDWNLAIPTNRTTYVTSINNGKFAFGTDNDHNKHVLKIL</sequence>
<dbReference type="AlphaFoldDB" id="A0A2N5U3S0"/>
<evidence type="ECO:0000313" key="3">
    <source>
        <dbReference type="Proteomes" id="UP000235392"/>
    </source>
</evidence>
<dbReference type="PROSITE" id="PS51257">
    <property type="entry name" value="PROKAR_LIPOPROTEIN"/>
    <property type="match status" value="1"/>
</dbReference>
<evidence type="ECO:0000313" key="1">
    <source>
        <dbReference type="EMBL" id="PLW19973.1"/>
    </source>
</evidence>
<accession>A0A2N5U3S0</accession>